<dbReference type="PIRSF" id="PIRSF006118">
    <property type="entry name" value="KDO8-P_Ptase"/>
    <property type="match status" value="1"/>
</dbReference>
<evidence type="ECO:0000256" key="2">
    <source>
        <dbReference type="ARBA" id="ARBA00005893"/>
    </source>
</evidence>
<evidence type="ECO:0000313" key="10">
    <source>
        <dbReference type="Proteomes" id="UP000029920"/>
    </source>
</evidence>
<reference evidence="9" key="3">
    <citation type="submission" date="2018-04" db="EMBL/GenBank/DDBJ databases">
        <authorList>
            <person name="Sheh A."/>
            <person name="Shen Z."/>
            <person name="Mannion A.J."/>
            <person name="Fox J.G."/>
        </authorList>
    </citation>
    <scope>NUCLEOTIDE SEQUENCE</scope>
    <source>
        <strain evidence="9">MIT-03-7007</strain>
    </source>
</reference>
<dbReference type="Proteomes" id="UP000244890">
    <property type="component" value="Chromosome"/>
</dbReference>
<dbReference type="InterPro" id="IPR036412">
    <property type="entry name" value="HAD-like_sf"/>
</dbReference>
<dbReference type="PANTHER" id="PTHR21485:SF3">
    <property type="entry name" value="N-ACYLNEURAMINATE CYTIDYLYLTRANSFERASE"/>
    <property type="match status" value="1"/>
</dbReference>
<comment type="cofactor">
    <cofactor evidence="1 7">
        <name>Mg(2+)</name>
        <dbReference type="ChEBI" id="CHEBI:18420"/>
    </cofactor>
</comment>
<dbReference type="SFLD" id="SFLDG01138">
    <property type="entry name" value="C1.6.2:_Deoxy-d-mannose-octulo"/>
    <property type="match status" value="1"/>
</dbReference>
<dbReference type="KEGG" id="had:CDV25_09250"/>
<evidence type="ECO:0000256" key="1">
    <source>
        <dbReference type="ARBA" id="ARBA00001946"/>
    </source>
</evidence>
<reference evidence="9 10" key="1">
    <citation type="journal article" date="2014" name="Genome Announc.">
        <title>Draft genome sequences of eight enterohepatic helicobacter species isolated from both laboratory and wild rodents.</title>
        <authorList>
            <person name="Sheh A."/>
            <person name="Shen Z."/>
            <person name="Fox J.G."/>
        </authorList>
    </citation>
    <scope>NUCLEOTIDE SEQUENCE [LARGE SCALE GENOMIC DNA]</scope>
    <source>
        <strain evidence="9 10">MIT-03-7007</strain>
    </source>
</reference>
<accession>A0A099UF35</accession>
<dbReference type="InterPro" id="IPR050793">
    <property type="entry name" value="CMP-NeuNAc_synthase"/>
</dbReference>
<proteinExistence type="inferred from homology"/>
<dbReference type="Pfam" id="PF08282">
    <property type="entry name" value="Hydrolase_3"/>
    <property type="match status" value="1"/>
</dbReference>
<dbReference type="GO" id="GO:0008781">
    <property type="term" value="F:N-acylneuraminate cytidylyltransferase activity"/>
    <property type="evidence" value="ECO:0007669"/>
    <property type="project" value="TreeGrafter"/>
</dbReference>
<reference evidence="8 11" key="2">
    <citation type="submission" date="2017-06" db="EMBL/GenBank/DDBJ databases">
        <title>Complete genome of Helicobacter apodemus.</title>
        <authorList>
            <person name="Cho S."/>
        </authorList>
    </citation>
    <scope>NUCLEOTIDE SEQUENCE [LARGE SCALE GENOMIC DNA]</scope>
    <source>
        <strain evidence="8">SCJK1</strain>
        <strain evidence="11">SNUVETPUB-15-01</strain>
    </source>
</reference>
<dbReference type="InterPro" id="IPR010023">
    <property type="entry name" value="KdsC_fam"/>
</dbReference>
<keyword evidence="6 7" id="KW-0460">Magnesium</keyword>
<organism evidence="9 10">
    <name type="scientific">Helicobacter apodemus</name>
    <dbReference type="NCBI Taxonomy" id="135569"/>
    <lineage>
        <taxon>Bacteria</taxon>
        <taxon>Pseudomonadati</taxon>
        <taxon>Campylobacterota</taxon>
        <taxon>Epsilonproteobacteria</taxon>
        <taxon>Campylobacterales</taxon>
        <taxon>Helicobacteraceae</taxon>
        <taxon>Helicobacter</taxon>
    </lineage>
</organism>
<dbReference type="InterPro" id="IPR023214">
    <property type="entry name" value="HAD_sf"/>
</dbReference>
<dbReference type="Gene3D" id="3.40.50.1000">
    <property type="entry name" value="HAD superfamily/HAD-like"/>
    <property type="match status" value="1"/>
</dbReference>
<dbReference type="GO" id="GO:0016788">
    <property type="term" value="F:hydrolase activity, acting on ester bonds"/>
    <property type="evidence" value="ECO:0007669"/>
    <property type="project" value="InterPro"/>
</dbReference>
<gene>
    <name evidence="8" type="ORF">CDV25_09250</name>
    <name evidence="9" type="ORF">LS72_004830</name>
</gene>
<comment type="similarity">
    <text evidence="2">Belongs to the KdsC family.</text>
</comment>
<evidence type="ECO:0000256" key="5">
    <source>
        <dbReference type="ARBA" id="ARBA00022801"/>
    </source>
</evidence>
<evidence type="ECO:0000313" key="8">
    <source>
        <dbReference type="EMBL" id="AWI34926.1"/>
    </source>
</evidence>
<dbReference type="FunFam" id="3.40.50.1000:FF:000029">
    <property type="entry name" value="3-deoxy-D-manno-octulosonate 8-phosphate phosphatase KdsC"/>
    <property type="match status" value="1"/>
</dbReference>
<keyword evidence="4 7" id="KW-0479">Metal-binding</keyword>
<name>A0A099UF35_9HELI</name>
<feature type="binding site" evidence="7">
    <location>
        <position position="8"/>
    </location>
    <ligand>
        <name>Mg(2+)</name>
        <dbReference type="ChEBI" id="CHEBI:18420"/>
    </ligand>
</feature>
<dbReference type="InterPro" id="IPR006549">
    <property type="entry name" value="HAD-SF_hydro_IIIA"/>
</dbReference>
<dbReference type="SFLD" id="SFLDG01136">
    <property type="entry name" value="C1.6:_Phosphoserine_Phosphatas"/>
    <property type="match status" value="1"/>
</dbReference>
<protein>
    <submittedName>
        <fullName evidence="8">3-deoxy-D-manno-octulosonate 8-phosphate phosphatase</fullName>
    </submittedName>
    <submittedName>
        <fullName evidence="9">HAD-IIIA family hydrolase</fullName>
    </submittedName>
</protein>
<comment type="subunit">
    <text evidence="3">Homotetramer.</text>
</comment>
<evidence type="ECO:0000313" key="11">
    <source>
        <dbReference type="Proteomes" id="UP000244890"/>
    </source>
</evidence>
<dbReference type="SFLD" id="SFLDS00003">
    <property type="entry name" value="Haloacid_Dehalogenase"/>
    <property type="match status" value="1"/>
</dbReference>
<dbReference type="OrthoDB" id="9805604at2"/>
<evidence type="ECO:0000313" key="9">
    <source>
        <dbReference type="EMBL" id="TLE16051.1"/>
    </source>
</evidence>
<dbReference type="NCBIfam" id="TIGR01670">
    <property type="entry name" value="KdsC-phosphatas"/>
    <property type="match status" value="1"/>
</dbReference>
<dbReference type="GO" id="GO:0046872">
    <property type="term" value="F:metal ion binding"/>
    <property type="evidence" value="ECO:0007669"/>
    <property type="project" value="UniProtKB-KW"/>
</dbReference>
<dbReference type="EMBL" id="CP021886">
    <property type="protein sequence ID" value="AWI34926.1"/>
    <property type="molecule type" value="Genomic_DNA"/>
</dbReference>
<feature type="binding site" evidence="7">
    <location>
        <position position="101"/>
    </location>
    <ligand>
        <name>Mg(2+)</name>
        <dbReference type="ChEBI" id="CHEBI:18420"/>
    </ligand>
</feature>
<dbReference type="AlphaFoldDB" id="A0A099UF35"/>
<dbReference type="SUPFAM" id="SSF56784">
    <property type="entry name" value="HAD-like"/>
    <property type="match status" value="1"/>
</dbReference>
<evidence type="ECO:0000256" key="6">
    <source>
        <dbReference type="ARBA" id="ARBA00022842"/>
    </source>
</evidence>
<dbReference type="CDD" id="cd01630">
    <property type="entry name" value="HAD_KDO-like"/>
    <property type="match status" value="1"/>
</dbReference>
<dbReference type="RefSeq" id="WP_034553347.1">
    <property type="nucleotide sequence ID" value="NZ_CP021886.1"/>
</dbReference>
<keyword evidence="5 9" id="KW-0378">Hydrolase</keyword>
<keyword evidence="10" id="KW-1185">Reference proteome</keyword>
<sequence>MIKLVVLDVDGTLSDGKITYTSNNEEIKSFNVKDGLGIATWLQLGRKVAIITGRNSKIVENRAKELQITYLKQGIHNKAKALKEILDHSNISSDEVAVIGDDINDLSMIRAVKYSFAPKDCAKPLKKEVYKVLKKRGGEGAVREMIDYLIKKEKLKKQFYEIFI</sequence>
<dbReference type="PANTHER" id="PTHR21485">
    <property type="entry name" value="HAD SUPERFAMILY MEMBERS CMAS AND KDSC"/>
    <property type="match status" value="1"/>
</dbReference>
<dbReference type="Proteomes" id="UP000029920">
    <property type="component" value="Unassembled WGS sequence"/>
</dbReference>
<dbReference type="EMBL" id="JRPC02000010">
    <property type="protein sequence ID" value="TLE16051.1"/>
    <property type="molecule type" value="Genomic_DNA"/>
</dbReference>
<evidence type="ECO:0000256" key="7">
    <source>
        <dbReference type="PIRSR" id="PIRSR006118-2"/>
    </source>
</evidence>
<evidence type="ECO:0000256" key="4">
    <source>
        <dbReference type="ARBA" id="ARBA00022723"/>
    </source>
</evidence>
<feature type="binding site" evidence="7">
    <location>
        <position position="10"/>
    </location>
    <ligand>
        <name>substrate</name>
    </ligand>
</feature>
<dbReference type="NCBIfam" id="TIGR01662">
    <property type="entry name" value="HAD-SF-IIIA"/>
    <property type="match status" value="1"/>
</dbReference>
<evidence type="ECO:0000256" key="3">
    <source>
        <dbReference type="ARBA" id="ARBA00011881"/>
    </source>
</evidence>